<sequence length="125" mass="14088">MPPRLRRRSALFLKNLSYLCLAFFVRVLHRRSQTPGCFLASETRDKAHLIGTHIGLPLHRGIATALHAEILTVLLDHNASIAICDRLTRTGQGPIVYRHKADHLHQVPDLEIVEHHLILLSKNSG</sequence>
<proteinExistence type="predicted"/>
<name>A4JVV3_BURVG</name>
<evidence type="ECO:0000313" key="2">
    <source>
        <dbReference type="Proteomes" id="UP000002287"/>
    </source>
</evidence>
<protein>
    <submittedName>
        <fullName evidence="1">Uncharacterized protein</fullName>
    </submittedName>
</protein>
<reference evidence="1 2" key="1">
    <citation type="submission" date="2007-03" db="EMBL/GenBank/DDBJ databases">
        <title>Complete sequence of plasmid pBVIE03 of Burkholderia vietnamiensis G4.</title>
        <authorList>
            <consortium name="US DOE Joint Genome Institute"/>
            <person name="Copeland A."/>
            <person name="Lucas S."/>
            <person name="Lapidus A."/>
            <person name="Barry K."/>
            <person name="Detter J.C."/>
            <person name="Glavina del Rio T."/>
            <person name="Hammon N."/>
            <person name="Israni S."/>
            <person name="Dalin E."/>
            <person name="Tice H."/>
            <person name="Pitluck S."/>
            <person name="Chain P."/>
            <person name="Malfatti S."/>
            <person name="Shin M."/>
            <person name="Vergez L."/>
            <person name="Schmutz J."/>
            <person name="Larimer F."/>
            <person name="Land M."/>
            <person name="Hauser L."/>
            <person name="Kyrpides N."/>
            <person name="Tiedje J."/>
            <person name="Richardson P."/>
        </authorList>
    </citation>
    <scope>NUCLEOTIDE SEQUENCE [LARGE SCALE GENOMIC DNA]</scope>
    <source>
        <strain evidence="2">G4 / LMG 22486</strain>
        <plasmid evidence="1 2">pBVIE03</plasmid>
    </source>
</reference>
<keyword evidence="1" id="KW-0614">Plasmid</keyword>
<evidence type="ECO:0000313" key="1">
    <source>
        <dbReference type="EMBL" id="ABO60406.1"/>
    </source>
</evidence>
<dbReference type="HOGENOM" id="CLU_1988483_0_0_4"/>
<gene>
    <name evidence="1" type="ordered locus">Bcep1808_7531</name>
</gene>
<organism evidence="1 2">
    <name type="scientific">Burkholderia vietnamiensis (strain G4 / LMG 22486)</name>
    <name type="common">Burkholderia cepacia (strain R1808)</name>
    <dbReference type="NCBI Taxonomy" id="269482"/>
    <lineage>
        <taxon>Bacteria</taxon>
        <taxon>Pseudomonadati</taxon>
        <taxon>Pseudomonadota</taxon>
        <taxon>Betaproteobacteria</taxon>
        <taxon>Burkholderiales</taxon>
        <taxon>Burkholderiaceae</taxon>
        <taxon>Burkholderia</taxon>
        <taxon>Burkholderia cepacia complex</taxon>
    </lineage>
</organism>
<dbReference type="AlphaFoldDB" id="A4JVV3"/>
<dbReference type="EMBL" id="CP000619">
    <property type="protein sequence ID" value="ABO60406.1"/>
    <property type="molecule type" value="Genomic_DNA"/>
</dbReference>
<dbReference type="KEGG" id="bvi:Bcep1808_7531"/>
<geneLocation type="plasmid" evidence="1 2">
    <name>pBVIE03</name>
</geneLocation>
<accession>A4JVV3</accession>
<dbReference type="Proteomes" id="UP000002287">
    <property type="component" value="Plasmid pBVIE03"/>
</dbReference>